<feature type="transmembrane region" description="Helical" evidence="1">
    <location>
        <begin position="12"/>
        <end position="30"/>
    </location>
</feature>
<evidence type="ECO:0000256" key="1">
    <source>
        <dbReference type="SAM" id="Phobius"/>
    </source>
</evidence>
<proteinExistence type="predicted"/>
<gene>
    <name evidence="3" type="ORF">JKK62_07375</name>
</gene>
<protein>
    <submittedName>
        <fullName evidence="3">HD domain-containing protein</fullName>
    </submittedName>
</protein>
<organism evidence="3 4">
    <name type="scientific">Ruminococcus difficilis</name>
    <dbReference type="NCBI Taxonomy" id="2763069"/>
    <lineage>
        <taxon>Bacteria</taxon>
        <taxon>Bacillati</taxon>
        <taxon>Bacillota</taxon>
        <taxon>Clostridia</taxon>
        <taxon>Eubacteriales</taxon>
        <taxon>Oscillospiraceae</taxon>
        <taxon>Ruminococcus</taxon>
    </lineage>
</organism>
<dbReference type="PANTHER" id="PTHR45228:SF8">
    <property type="entry name" value="TWO-COMPONENT RESPONSE REGULATOR-RELATED"/>
    <property type="match status" value="1"/>
</dbReference>
<evidence type="ECO:0000313" key="4">
    <source>
        <dbReference type="Proteomes" id="UP000633365"/>
    </source>
</evidence>
<dbReference type="Proteomes" id="UP000633365">
    <property type="component" value="Unassembled WGS sequence"/>
</dbReference>
<dbReference type="Gene3D" id="1.10.3210.10">
    <property type="entry name" value="Hypothetical protein af1432"/>
    <property type="match status" value="1"/>
</dbReference>
<comment type="caution">
    <text evidence="3">The sequence shown here is derived from an EMBL/GenBank/DDBJ whole genome shotgun (WGS) entry which is preliminary data.</text>
</comment>
<evidence type="ECO:0000313" key="3">
    <source>
        <dbReference type="EMBL" id="MBK6088476.1"/>
    </source>
</evidence>
<keyword evidence="1" id="KW-1133">Transmembrane helix</keyword>
<feature type="transmembrane region" description="Helical" evidence="1">
    <location>
        <begin position="108"/>
        <end position="129"/>
    </location>
</feature>
<name>A0A934WPN6_9FIRM</name>
<accession>A0A934WPN6</accession>
<dbReference type="PANTHER" id="PTHR45228">
    <property type="entry name" value="CYCLIC DI-GMP PHOSPHODIESTERASE TM_0186-RELATED"/>
    <property type="match status" value="1"/>
</dbReference>
<dbReference type="SMART" id="SM00471">
    <property type="entry name" value="HDc"/>
    <property type="match status" value="1"/>
</dbReference>
<sequence>MATKLRSKSLQTGASLFGVIVIGVLLNILGIKLNEVLGLPFYLDNVGTILSAMAGGYIPCITVGFFTNIINGFSSPSSIYYCIISVLIAVTAVSFAEKLRRLKIPYILLSIVFFAFWGGIVGGFLTWFINGLSFGEGVAVDFAEQINNVIPMGYFMSNMTANFLIDFVDKALVTVIALIIYKLLPSSVLDYVQTRSWYYVTLIERHNPHNRKRLSLRWKVTLVVAVSTTLVVSAAIGISVLQYHDSTVAEFEEDGHHAIHVIADKLDRDRIDEYLEKGRKAEGYSHIEELLNTIVNVSPDIKFAYIYRISEDGTHVIFDVDSETVEADDPGEVIRYDSSIKKYKDRFLAGEEIPTDISIDEDGWLLSVYEPVKNSAGQVKCYIGIDMDMGRLRSDEIAFLAKIISLFLGFLLLIRTYAVWLAERHIVKPINAIAHVSRHSGYDTPEAREKWIRMLNALDIRTGDEIETLYEDYKRAAHNTVRYIEEFQHQSEQLTRLQNGLIMVLADMVESRDQCTGDHVFKTAAYTEIILCQLLKEGIYSDQLTEEYITEVVNSAPLHDVGKITVSDVILNKPGKLTDEEFRIMQSHTVEGGKIIDKAMSIVDEDTGYLTEAKNLALYHHEKWNGKGYPAGLKGEEIPLSARVMAVADVFDALVSRRSYKEPFPIEKALSIIREDAGSHFDPLVAQAFLDAEDEVRRIAKLNLEP</sequence>
<evidence type="ECO:0000259" key="2">
    <source>
        <dbReference type="PROSITE" id="PS51832"/>
    </source>
</evidence>
<dbReference type="InterPro" id="IPR037522">
    <property type="entry name" value="HD_GYP_dom"/>
</dbReference>
<dbReference type="PROSITE" id="PS51832">
    <property type="entry name" value="HD_GYP"/>
    <property type="match status" value="1"/>
</dbReference>
<dbReference type="InterPro" id="IPR003607">
    <property type="entry name" value="HD/PDEase_dom"/>
</dbReference>
<feature type="transmembrane region" description="Helical" evidence="1">
    <location>
        <begin position="42"/>
        <end position="66"/>
    </location>
</feature>
<feature type="transmembrane region" description="Helical" evidence="1">
    <location>
        <begin position="161"/>
        <end position="181"/>
    </location>
</feature>
<dbReference type="InterPro" id="IPR052020">
    <property type="entry name" value="Cyclic_di-GMP/3'3'-cGAMP_PDE"/>
</dbReference>
<feature type="transmembrane region" description="Helical" evidence="1">
    <location>
        <begin position="220"/>
        <end position="241"/>
    </location>
</feature>
<feature type="transmembrane region" description="Helical" evidence="1">
    <location>
        <begin position="397"/>
        <end position="418"/>
    </location>
</feature>
<keyword evidence="4" id="KW-1185">Reference proteome</keyword>
<dbReference type="EMBL" id="JAEQMG010000061">
    <property type="protein sequence ID" value="MBK6088476.1"/>
    <property type="molecule type" value="Genomic_DNA"/>
</dbReference>
<dbReference type="RefSeq" id="WP_201427371.1">
    <property type="nucleotide sequence ID" value="NZ_JAEQMG010000061.1"/>
</dbReference>
<feature type="domain" description="HD-GYP" evidence="2">
    <location>
        <begin position="494"/>
        <end position="705"/>
    </location>
</feature>
<dbReference type="Pfam" id="PF13487">
    <property type="entry name" value="HD_5"/>
    <property type="match status" value="1"/>
</dbReference>
<keyword evidence="1" id="KW-0812">Transmembrane</keyword>
<reference evidence="3" key="1">
    <citation type="submission" date="2021-01" db="EMBL/GenBank/DDBJ databases">
        <title>Genome public.</title>
        <authorList>
            <person name="Liu C."/>
            <person name="Sun Q."/>
        </authorList>
    </citation>
    <scope>NUCLEOTIDE SEQUENCE</scope>
    <source>
        <strain evidence="3">M6</strain>
    </source>
</reference>
<keyword evidence="1" id="KW-0472">Membrane</keyword>
<dbReference type="SUPFAM" id="SSF109604">
    <property type="entry name" value="HD-domain/PDEase-like"/>
    <property type="match status" value="1"/>
</dbReference>
<dbReference type="AlphaFoldDB" id="A0A934WPN6"/>
<dbReference type="CDD" id="cd00077">
    <property type="entry name" value="HDc"/>
    <property type="match status" value="1"/>
</dbReference>
<feature type="transmembrane region" description="Helical" evidence="1">
    <location>
        <begin position="78"/>
        <end position="96"/>
    </location>
</feature>